<dbReference type="Gene3D" id="1.10.10.10">
    <property type="entry name" value="Winged helix-like DNA-binding domain superfamily/Winged helix DNA-binding domain"/>
    <property type="match status" value="1"/>
</dbReference>
<comment type="subcellular location">
    <subcellularLocation>
        <location evidence="1 5">Cytoplasm</location>
    </subcellularLocation>
</comment>
<evidence type="ECO:0000256" key="3">
    <source>
        <dbReference type="ARBA" id="ARBA00018111"/>
    </source>
</evidence>
<dbReference type="HAMAP" id="MF_01114">
    <property type="entry name" value="RecX"/>
    <property type="match status" value="1"/>
</dbReference>
<gene>
    <name evidence="5" type="primary">recX</name>
    <name evidence="9" type="ORF">ACFSFX_12270</name>
</gene>
<evidence type="ECO:0000256" key="4">
    <source>
        <dbReference type="ARBA" id="ARBA00022490"/>
    </source>
</evidence>
<feature type="compositionally biased region" description="Polar residues" evidence="6">
    <location>
        <begin position="1"/>
        <end position="14"/>
    </location>
</feature>
<feature type="domain" description="RecX first three-helical" evidence="8">
    <location>
        <begin position="108"/>
        <end position="146"/>
    </location>
</feature>
<dbReference type="InterPro" id="IPR003783">
    <property type="entry name" value="Regulatory_RecX"/>
</dbReference>
<dbReference type="InterPro" id="IPR036388">
    <property type="entry name" value="WH-like_DNA-bd_sf"/>
</dbReference>
<evidence type="ECO:0000313" key="9">
    <source>
        <dbReference type="EMBL" id="MFD1847366.1"/>
    </source>
</evidence>
<dbReference type="EMBL" id="JBHUGA010000052">
    <property type="protein sequence ID" value="MFD1847366.1"/>
    <property type="molecule type" value="Genomic_DNA"/>
</dbReference>
<organism evidence="9 10">
    <name type="scientific">Arthrobacter flavus</name>
    <dbReference type="NCBI Taxonomy" id="95172"/>
    <lineage>
        <taxon>Bacteria</taxon>
        <taxon>Bacillati</taxon>
        <taxon>Actinomycetota</taxon>
        <taxon>Actinomycetes</taxon>
        <taxon>Micrococcales</taxon>
        <taxon>Micrococcaceae</taxon>
        <taxon>Arthrobacter</taxon>
    </lineage>
</organism>
<evidence type="ECO:0000256" key="1">
    <source>
        <dbReference type="ARBA" id="ARBA00004496"/>
    </source>
</evidence>
<evidence type="ECO:0000256" key="2">
    <source>
        <dbReference type="ARBA" id="ARBA00009695"/>
    </source>
</evidence>
<feature type="compositionally biased region" description="Gly residues" evidence="6">
    <location>
        <begin position="42"/>
        <end position="52"/>
    </location>
</feature>
<feature type="region of interest" description="Disordered" evidence="6">
    <location>
        <begin position="1"/>
        <end position="108"/>
    </location>
</feature>
<dbReference type="PANTHER" id="PTHR33602:SF1">
    <property type="entry name" value="REGULATORY PROTEIN RECX FAMILY PROTEIN"/>
    <property type="match status" value="1"/>
</dbReference>
<feature type="domain" description="RecX second three-helical" evidence="7">
    <location>
        <begin position="154"/>
        <end position="195"/>
    </location>
</feature>
<keyword evidence="4 5" id="KW-0963">Cytoplasm</keyword>
<dbReference type="Pfam" id="PF21982">
    <property type="entry name" value="RecX_HTH1"/>
    <property type="match status" value="1"/>
</dbReference>
<evidence type="ECO:0000259" key="8">
    <source>
        <dbReference type="Pfam" id="PF21982"/>
    </source>
</evidence>
<evidence type="ECO:0000259" key="7">
    <source>
        <dbReference type="Pfam" id="PF02631"/>
    </source>
</evidence>
<dbReference type="InterPro" id="IPR053924">
    <property type="entry name" value="RecX_HTH_2nd"/>
</dbReference>
<dbReference type="Pfam" id="PF02631">
    <property type="entry name" value="RecX_HTH2"/>
    <property type="match status" value="1"/>
</dbReference>
<evidence type="ECO:0000313" key="10">
    <source>
        <dbReference type="Proteomes" id="UP001597307"/>
    </source>
</evidence>
<keyword evidence="10" id="KW-1185">Reference proteome</keyword>
<comment type="similarity">
    <text evidence="2 5">Belongs to the RecX family.</text>
</comment>
<dbReference type="RefSeq" id="WP_343879350.1">
    <property type="nucleotide sequence ID" value="NZ_BAAAIJ010000036.1"/>
</dbReference>
<comment type="function">
    <text evidence="5">Modulates RecA activity.</text>
</comment>
<feature type="compositionally biased region" description="Low complexity" evidence="6">
    <location>
        <begin position="20"/>
        <end position="41"/>
    </location>
</feature>
<protein>
    <recommendedName>
        <fullName evidence="3 5">Regulatory protein RecX</fullName>
    </recommendedName>
</protein>
<dbReference type="PANTHER" id="PTHR33602">
    <property type="entry name" value="REGULATORY PROTEIN RECX FAMILY PROTEIN"/>
    <property type="match status" value="1"/>
</dbReference>
<accession>A0ABW4Q9P5</accession>
<evidence type="ECO:0000256" key="6">
    <source>
        <dbReference type="SAM" id="MobiDB-lite"/>
    </source>
</evidence>
<sequence length="273" mass="28375">MPFGQNNGSRSGLNSRRKTGAGSAGKATGRSETGWGASDGTSGAGTSGGGWKPRGRQRARAGSGAFGSSGSASEVAATGASAAEESAAETAGSGRGAPAPDPDPYATARSIVLRQLTLAPKSRHQLAAKLAERDVPAEVAVAVLDRFEEVQLIDDAEFAMMWVRSRAATRSLARSALKRELAEKGIHGEIAEEALSQVSDDEERDAAEQLVRRKHRPAAMGTDRAALDKETRRLVSMLGRKGYSPSLAFGVVRSVLDDVAAGAADDDAEPDFL</sequence>
<proteinExistence type="inferred from homology"/>
<dbReference type="InterPro" id="IPR053926">
    <property type="entry name" value="RecX_HTH_1st"/>
</dbReference>
<reference evidence="10" key="1">
    <citation type="journal article" date="2019" name="Int. J. Syst. Evol. Microbiol.">
        <title>The Global Catalogue of Microorganisms (GCM) 10K type strain sequencing project: providing services to taxonomists for standard genome sequencing and annotation.</title>
        <authorList>
            <consortium name="The Broad Institute Genomics Platform"/>
            <consortium name="The Broad Institute Genome Sequencing Center for Infectious Disease"/>
            <person name="Wu L."/>
            <person name="Ma J."/>
        </authorList>
    </citation>
    <scope>NUCLEOTIDE SEQUENCE [LARGE SCALE GENOMIC DNA]</scope>
    <source>
        <strain evidence="10">JCM 11496</strain>
    </source>
</reference>
<dbReference type="Proteomes" id="UP001597307">
    <property type="component" value="Unassembled WGS sequence"/>
</dbReference>
<feature type="compositionally biased region" description="Low complexity" evidence="6">
    <location>
        <begin position="60"/>
        <end position="108"/>
    </location>
</feature>
<comment type="caution">
    <text evidence="9">The sequence shown here is derived from an EMBL/GenBank/DDBJ whole genome shotgun (WGS) entry which is preliminary data.</text>
</comment>
<name>A0ABW4Q9P5_9MICC</name>
<evidence type="ECO:0000256" key="5">
    <source>
        <dbReference type="HAMAP-Rule" id="MF_01114"/>
    </source>
</evidence>